<keyword evidence="8" id="KW-1185">Reference proteome</keyword>
<dbReference type="SMART" id="SM00382">
    <property type="entry name" value="AAA"/>
    <property type="match status" value="1"/>
</dbReference>
<dbReference type="Gene3D" id="1.10.10.10">
    <property type="entry name" value="Winged helix-like DNA-binding domain superfamily/Winged helix DNA-binding domain"/>
    <property type="match status" value="1"/>
</dbReference>
<dbReference type="PANTHER" id="PTHR35807:SF1">
    <property type="entry name" value="TRANSCRIPTIONAL REGULATOR REDD"/>
    <property type="match status" value="1"/>
</dbReference>
<dbReference type="InterPro" id="IPR005158">
    <property type="entry name" value="BTAD"/>
</dbReference>
<evidence type="ECO:0000256" key="2">
    <source>
        <dbReference type="ARBA" id="ARBA00023015"/>
    </source>
</evidence>
<dbReference type="GO" id="GO:0043531">
    <property type="term" value="F:ADP binding"/>
    <property type="evidence" value="ECO:0007669"/>
    <property type="project" value="InterPro"/>
</dbReference>
<dbReference type="InterPro" id="IPR051677">
    <property type="entry name" value="AfsR-DnrI-RedD_regulator"/>
</dbReference>
<dbReference type="AlphaFoldDB" id="A0A4R0IBU6"/>
<name>A0A4R0IBU6_9ACTN</name>
<evidence type="ECO:0000256" key="4">
    <source>
        <dbReference type="ARBA" id="ARBA00023163"/>
    </source>
</evidence>
<evidence type="ECO:0000313" key="7">
    <source>
        <dbReference type="EMBL" id="TCC29290.1"/>
    </source>
</evidence>
<feature type="DNA-binding region" description="OmpR/PhoB-type" evidence="5">
    <location>
        <begin position="1"/>
        <end position="90"/>
    </location>
</feature>
<dbReference type="SUPFAM" id="SSF48452">
    <property type="entry name" value="TPR-like"/>
    <property type="match status" value="2"/>
</dbReference>
<dbReference type="SUPFAM" id="SSF46894">
    <property type="entry name" value="C-terminal effector domain of the bipartite response regulators"/>
    <property type="match status" value="1"/>
</dbReference>
<dbReference type="Proteomes" id="UP000292695">
    <property type="component" value="Unassembled WGS sequence"/>
</dbReference>
<sequence length="919" mass="99681">MEIRLLGPVEVIRDGEPVARLTGRPRTLLAVLALAAPEPVTVDAIGRRVWGADPPANLRPSVQSLVFRLRRLLGSEATIECIGSSYALRIAPGQVDASRFGQLTEAAGRLDDPGEQRDRLTAALALWRGEPFGGVDSEWLHQLQAPRLTETYLSAIERRLDLDLAAGKHEQALPELRELAAAYPLRESLWLRLLTVLAKCGRPADALTQYEELRQRLADELGTDPDEQLRALHAQLLAATQSRPLAPARTPMTPRQLPPAPGGFTGRAATLAELDRLSSAPRASGAPAIIAVHGPGGVGKTALALHWAHQAADRFPDGQLYLNLQGYGPDRPLDPDTALDLLLRGLGLSGAQIPDGRQTRAALLRSVLAGREVLVVLDNARDADQVRPLIPGSSGLVLVTSRSQLRSLAAREGAHRVPLEPFSADDAAAYLTRILAAHDVSHDTAELAELTRLCGNLPLALAIAAERLTREPAGSVRALSAELEQHPDRLALLDVGEDADGALRAVFGWSYDVLDAQPARVFRLLGLLPGPDTSLEAVSALLAVPPEETRRSLGQLVGAHLLEQPGDRYQLHDLLAEYSVRLVQELEDAAESDAAQTRLLDWYAHSALNGKVALEKSEPLLDFGRPAAGVEPMVFDTARQAVEWFTDERQGLVAAVRTAVEQGHDRAAYRLAHALWPYLMYLRALDDLFEIQCLALDAARRTGDGDAEAVTAHAVGRAYLFRSDLDRACKHLDEALRLFELLGNDHGRGSALTDLGRLYRRWGDTDASVRHHRAAIEVLEPLNDPAGVARNHANVAETFLLAGRYLEAVEAARESVELNRVAGERRAEAFALNTLATALIGSRDHDAVRIATEALELSRDLGDRWSEVCALTHLGEALDLRDDAAGARRHWQLALDVLDETGMPGSDTLNRATLTELLA</sequence>
<proteinExistence type="inferred from homology"/>
<dbReference type="InterPro" id="IPR003593">
    <property type="entry name" value="AAA+_ATPase"/>
</dbReference>
<evidence type="ECO:0000259" key="6">
    <source>
        <dbReference type="PROSITE" id="PS51755"/>
    </source>
</evidence>
<dbReference type="GO" id="GO:0006355">
    <property type="term" value="P:regulation of DNA-templated transcription"/>
    <property type="evidence" value="ECO:0007669"/>
    <property type="project" value="InterPro"/>
</dbReference>
<dbReference type="InterPro" id="IPR036388">
    <property type="entry name" value="WH-like_DNA-bd_sf"/>
</dbReference>
<dbReference type="Pfam" id="PF13424">
    <property type="entry name" value="TPR_12"/>
    <property type="match status" value="1"/>
</dbReference>
<dbReference type="InterPro" id="IPR027417">
    <property type="entry name" value="P-loop_NTPase"/>
</dbReference>
<dbReference type="SMART" id="SM00862">
    <property type="entry name" value="Trans_reg_C"/>
    <property type="match status" value="1"/>
</dbReference>
<dbReference type="Gene3D" id="1.25.40.10">
    <property type="entry name" value="Tetratricopeptide repeat domain"/>
    <property type="match status" value="2"/>
</dbReference>
<comment type="caution">
    <text evidence="7">The sequence shown here is derived from an EMBL/GenBank/DDBJ whole genome shotgun (WGS) entry which is preliminary data.</text>
</comment>
<evidence type="ECO:0000256" key="5">
    <source>
        <dbReference type="PROSITE-ProRule" id="PRU01091"/>
    </source>
</evidence>
<gene>
    <name evidence="7" type="ORF">E0H50_27135</name>
</gene>
<dbReference type="InterPro" id="IPR016032">
    <property type="entry name" value="Sig_transdc_resp-reg_C-effctor"/>
</dbReference>
<reference evidence="7 8" key="1">
    <citation type="submission" date="2019-02" db="EMBL/GenBank/DDBJ databases">
        <title>Kribbella capetownensis sp. nov. and Kribbella speibonae sp. nov., isolated from soil.</title>
        <authorList>
            <person name="Curtis S.M."/>
            <person name="Norton I."/>
            <person name="Everest G.J."/>
            <person name="Meyers P.R."/>
        </authorList>
    </citation>
    <scope>NUCLEOTIDE SEQUENCE [LARGE SCALE GENOMIC DNA]</scope>
    <source>
        <strain evidence="7 8">DSM 27082</strain>
    </source>
</reference>
<dbReference type="InterPro" id="IPR019734">
    <property type="entry name" value="TPR_rpt"/>
</dbReference>
<dbReference type="Gene3D" id="3.40.50.300">
    <property type="entry name" value="P-loop containing nucleotide triphosphate hydrolases"/>
    <property type="match status" value="1"/>
</dbReference>
<evidence type="ECO:0000256" key="1">
    <source>
        <dbReference type="ARBA" id="ARBA00005820"/>
    </source>
</evidence>
<dbReference type="PROSITE" id="PS51755">
    <property type="entry name" value="OMPR_PHOB"/>
    <property type="match status" value="1"/>
</dbReference>
<keyword evidence="4" id="KW-0804">Transcription</keyword>
<accession>A0A4R0IBU6</accession>
<feature type="domain" description="OmpR/PhoB-type" evidence="6">
    <location>
        <begin position="1"/>
        <end position="90"/>
    </location>
</feature>
<dbReference type="SMART" id="SM01043">
    <property type="entry name" value="BTAD"/>
    <property type="match status" value="1"/>
</dbReference>
<evidence type="ECO:0000313" key="8">
    <source>
        <dbReference type="Proteomes" id="UP000292695"/>
    </source>
</evidence>
<keyword evidence="3 5" id="KW-0238">DNA-binding</keyword>
<dbReference type="RefSeq" id="WP_131293343.1">
    <property type="nucleotide sequence ID" value="NZ_SJKA01000010.1"/>
</dbReference>
<dbReference type="InterPro" id="IPR001867">
    <property type="entry name" value="OmpR/PhoB-type_DNA-bd"/>
</dbReference>
<dbReference type="InterPro" id="IPR011990">
    <property type="entry name" value="TPR-like_helical_dom_sf"/>
</dbReference>
<organism evidence="7 8">
    <name type="scientific">Kribbella sindirgiensis</name>
    <dbReference type="NCBI Taxonomy" id="1124744"/>
    <lineage>
        <taxon>Bacteria</taxon>
        <taxon>Bacillati</taxon>
        <taxon>Actinomycetota</taxon>
        <taxon>Actinomycetes</taxon>
        <taxon>Propionibacteriales</taxon>
        <taxon>Kribbellaceae</taxon>
        <taxon>Kribbella</taxon>
    </lineage>
</organism>
<protein>
    <submittedName>
        <fullName evidence="7">Tetratricopeptide repeat protein</fullName>
    </submittedName>
</protein>
<dbReference type="PRINTS" id="PR00364">
    <property type="entry name" value="DISEASERSIST"/>
</dbReference>
<dbReference type="GO" id="GO:0003677">
    <property type="term" value="F:DNA binding"/>
    <property type="evidence" value="ECO:0007669"/>
    <property type="project" value="UniProtKB-UniRule"/>
</dbReference>
<dbReference type="SMART" id="SM00028">
    <property type="entry name" value="TPR"/>
    <property type="match status" value="4"/>
</dbReference>
<dbReference type="OrthoDB" id="4326794at2"/>
<keyword evidence="2" id="KW-0805">Transcription regulation</keyword>
<comment type="similarity">
    <text evidence="1">Belongs to the AfsR/DnrI/RedD regulatory family.</text>
</comment>
<evidence type="ECO:0000256" key="3">
    <source>
        <dbReference type="ARBA" id="ARBA00023125"/>
    </source>
</evidence>
<dbReference type="PANTHER" id="PTHR35807">
    <property type="entry name" value="TRANSCRIPTIONAL REGULATOR REDD-RELATED"/>
    <property type="match status" value="1"/>
</dbReference>
<dbReference type="Pfam" id="PF03704">
    <property type="entry name" value="BTAD"/>
    <property type="match status" value="1"/>
</dbReference>
<dbReference type="SUPFAM" id="SSF52540">
    <property type="entry name" value="P-loop containing nucleoside triphosphate hydrolases"/>
    <property type="match status" value="1"/>
</dbReference>
<dbReference type="CDD" id="cd15831">
    <property type="entry name" value="BTAD"/>
    <property type="match status" value="1"/>
</dbReference>
<dbReference type="GO" id="GO:0000160">
    <property type="term" value="P:phosphorelay signal transduction system"/>
    <property type="evidence" value="ECO:0007669"/>
    <property type="project" value="InterPro"/>
</dbReference>
<dbReference type="EMBL" id="SJKA01000010">
    <property type="protein sequence ID" value="TCC29290.1"/>
    <property type="molecule type" value="Genomic_DNA"/>
</dbReference>